<dbReference type="AlphaFoldDB" id="A0AAD9N502"/>
<proteinExistence type="predicted"/>
<organism evidence="2 3">
    <name type="scientific">Paralvinella palmiformis</name>
    <dbReference type="NCBI Taxonomy" id="53620"/>
    <lineage>
        <taxon>Eukaryota</taxon>
        <taxon>Metazoa</taxon>
        <taxon>Spiralia</taxon>
        <taxon>Lophotrochozoa</taxon>
        <taxon>Annelida</taxon>
        <taxon>Polychaeta</taxon>
        <taxon>Sedentaria</taxon>
        <taxon>Canalipalpata</taxon>
        <taxon>Terebellida</taxon>
        <taxon>Terebelliformia</taxon>
        <taxon>Alvinellidae</taxon>
        <taxon>Paralvinella</taxon>
    </lineage>
</organism>
<evidence type="ECO:0000256" key="1">
    <source>
        <dbReference type="SAM" id="Coils"/>
    </source>
</evidence>
<protein>
    <submittedName>
        <fullName evidence="2">Uncharacterized protein</fullName>
    </submittedName>
</protein>
<dbReference type="Proteomes" id="UP001208570">
    <property type="component" value="Unassembled WGS sequence"/>
</dbReference>
<dbReference type="EMBL" id="JAODUP010000201">
    <property type="protein sequence ID" value="KAK2156985.1"/>
    <property type="molecule type" value="Genomic_DNA"/>
</dbReference>
<evidence type="ECO:0000313" key="2">
    <source>
        <dbReference type="EMBL" id="KAK2156985.1"/>
    </source>
</evidence>
<sequence>MAMENRYALLLKPGAHYDSGEDEGGRNSQDYAAFLLSKDGGGNKQKCLTVVDLVAKKRQDDKEYDRRLNIIEDHMWQYKQQERELKRLEGDIIKNQREVRRSLRDYENGKRMY</sequence>
<keyword evidence="1" id="KW-0175">Coiled coil</keyword>
<reference evidence="2" key="1">
    <citation type="journal article" date="2023" name="Mol. Biol. Evol.">
        <title>Third-Generation Sequencing Reveals the Adaptive Role of the Epigenome in Three Deep-Sea Polychaetes.</title>
        <authorList>
            <person name="Perez M."/>
            <person name="Aroh O."/>
            <person name="Sun Y."/>
            <person name="Lan Y."/>
            <person name="Juniper S.K."/>
            <person name="Young C.R."/>
            <person name="Angers B."/>
            <person name="Qian P.Y."/>
        </authorList>
    </citation>
    <scope>NUCLEOTIDE SEQUENCE</scope>
    <source>
        <strain evidence="2">P08H-3</strain>
    </source>
</reference>
<evidence type="ECO:0000313" key="3">
    <source>
        <dbReference type="Proteomes" id="UP001208570"/>
    </source>
</evidence>
<gene>
    <name evidence="2" type="ORF">LSH36_201g04045</name>
</gene>
<accession>A0AAD9N502</accession>
<name>A0AAD9N502_9ANNE</name>
<feature type="coiled-coil region" evidence="1">
    <location>
        <begin position="71"/>
        <end position="98"/>
    </location>
</feature>
<comment type="caution">
    <text evidence="2">The sequence shown here is derived from an EMBL/GenBank/DDBJ whole genome shotgun (WGS) entry which is preliminary data.</text>
</comment>
<keyword evidence="3" id="KW-1185">Reference proteome</keyword>